<gene>
    <name evidence="5" type="ORF">GCM10009066_27640</name>
</gene>
<dbReference type="SUPFAM" id="SSF51621">
    <property type="entry name" value="Phosphoenolpyruvate/pyruvate domain"/>
    <property type="match status" value="1"/>
</dbReference>
<evidence type="ECO:0000313" key="6">
    <source>
        <dbReference type="Proteomes" id="UP001500837"/>
    </source>
</evidence>
<reference evidence="5 6" key="1">
    <citation type="journal article" date="2019" name="Int. J. Syst. Evol. Microbiol.">
        <title>The Global Catalogue of Microorganisms (GCM) 10K type strain sequencing project: providing services to taxonomists for standard genome sequencing and annotation.</title>
        <authorList>
            <consortium name="The Broad Institute Genomics Platform"/>
            <consortium name="The Broad Institute Genome Sequencing Center for Infectious Disease"/>
            <person name="Wu L."/>
            <person name="Ma J."/>
        </authorList>
    </citation>
    <scope>NUCLEOTIDE SEQUENCE [LARGE SCALE GENOMIC DNA]</scope>
    <source>
        <strain evidence="5 6">JCM 16330</strain>
    </source>
</reference>
<dbReference type="InterPro" id="IPR050251">
    <property type="entry name" value="HpcH-HpaI_aldolase"/>
</dbReference>
<proteinExistence type="inferred from homology"/>
<dbReference type="InterPro" id="IPR005000">
    <property type="entry name" value="Aldolase/citrate-lyase_domain"/>
</dbReference>
<dbReference type="PANTHER" id="PTHR30502:SF0">
    <property type="entry name" value="PHOSPHOENOLPYRUVATE CARBOXYLASE FAMILY PROTEIN"/>
    <property type="match status" value="1"/>
</dbReference>
<dbReference type="GO" id="GO:0016832">
    <property type="term" value="F:aldehyde-lyase activity"/>
    <property type="evidence" value="ECO:0007669"/>
    <property type="project" value="TreeGrafter"/>
</dbReference>
<evidence type="ECO:0000256" key="2">
    <source>
        <dbReference type="ARBA" id="ARBA00022723"/>
    </source>
</evidence>
<dbReference type="PANTHER" id="PTHR30502">
    <property type="entry name" value="2-KETO-3-DEOXY-L-RHAMNONATE ALDOLASE"/>
    <property type="match status" value="1"/>
</dbReference>
<dbReference type="RefSeq" id="WP_211312891.1">
    <property type="nucleotide sequence ID" value="NZ_BAAABL010000092.1"/>
</dbReference>
<dbReference type="GO" id="GO:0046872">
    <property type="term" value="F:metal ion binding"/>
    <property type="evidence" value="ECO:0007669"/>
    <property type="project" value="UniProtKB-KW"/>
</dbReference>
<evidence type="ECO:0000256" key="3">
    <source>
        <dbReference type="ARBA" id="ARBA00023239"/>
    </source>
</evidence>
<dbReference type="Proteomes" id="UP001500837">
    <property type="component" value="Unassembled WGS sequence"/>
</dbReference>
<keyword evidence="3" id="KW-0456">Lyase</keyword>
<dbReference type="InterPro" id="IPR040442">
    <property type="entry name" value="Pyrv_kinase-like_dom_sf"/>
</dbReference>
<comment type="similarity">
    <text evidence="1">Belongs to the HpcH/HpaI aldolase family.</text>
</comment>
<evidence type="ECO:0000259" key="4">
    <source>
        <dbReference type="Pfam" id="PF03328"/>
    </source>
</evidence>
<name>A0AAV3SAK9_9EURY</name>
<organism evidence="5 6">
    <name type="scientific">Halarchaeum salinum</name>
    <dbReference type="NCBI Taxonomy" id="489912"/>
    <lineage>
        <taxon>Archaea</taxon>
        <taxon>Methanobacteriati</taxon>
        <taxon>Methanobacteriota</taxon>
        <taxon>Stenosarchaea group</taxon>
        <taxon>Halobacteria</taxon>
        <taxon>Halobacteriales</taxon>
        <taxon>Halobacteriaceae</taxon>
    </lineage>
</organism>
<dbReference type="GO" id="GO:0005737">
    <property type="term" value="C:cytoplasm"/>
    <property type="evidence" value="ECO:0007669"/>
    <property type="project" value="TreeGrafter"/>
</dbReference>
<evidence type="ECO:0000313" key="5">
    <source>
        <dbReference type="EMBL" id="GAA0312991.1"/>
    </source>
</evidence>
<dbReference type="Pfam" id="PF03328">
    <property type="entry name" value="HpcH_HpaI"/>
    <property type="match status" value="1"/>
</dbReference>
<dbReference type="AlphaFoldDB" id="A0AAV3SAK9"/>
<keyword evidence="6" id="KW-1185">Reference proteome</keyword>
<keyword evidence="2" id="KW-0479">Metal-binding</keyword>
<dbReference type="EMBL" id="BAAABL010000092">
    <property type="protein sequence ID" value="GAA0312991.1"/>
    <property type="molecule type" value="Genomic_DNA"/>
</dbReference>
<dbReference type="Gene3D" id="3.20.20.60">
    <property type="entry name" value="Phosphoenolpyruvate-binding domains"/>
    <property type="match status" value="1"/>
</dbReference>
<protein>
    <recommendedName>
        <fullName evidence="4">HpcH/HpaI aldolase/citrate lyase domain-containing protein</fullName>
    </recommendedName>
</protein>
<feature type="domain" description="HpcH/HpaI aldolase/citrate lyase" evidence="4">
    <location>
        <begin position="10"/>
        <end position="102"/>
    </location>
</feature>
<sequence length="135" mass="14923">MGGDDYTEEQNGRVTVIVHIEGERGVENLDAILDVDGIDMLFLGPYDISKYLGIPGQVRDERVEDLMSEVCERAEAAGKVVGMFADDAEMANQWIDTGVQYVARWTALSSRTRSWTRLPTSGDRGRVSGVVHSPF</sequence>
<dbReference type="InterPro" id="IPR015813">
    <property type="entry name" value="Pyrv/PenolPyrv_kinase-like_dom"/>
</dbReference>
<evidence type="ECO:0000256" key="1">
    <source>
        <dbReference type="ARBA" id="ARBA00005568"/>
    </source>
</evidence>
<accession>A0AAV3SAK9</accession>
<comment type="caution">
    <text evidence="5">The sequence shown here is derived from an EMBL/GenBank/DDBJ whole genome shotgun (WGS) entry which is preliminary data.</text>
</comment>